<feature type="active site" evidence="9">
    <location>
        <position position="89"/>
    </location>
</feature>
<keyword evidence="6 8" id="KW-0413">Isomerase</keyword>
<name>A0ABT7S8Z3_9CELL</name>
<dbReference type="GO" id="GO:0008837">
    <property type="term" value="F:diaminopimelate epimerase activity"/>
    <property type="evidence" value="ECO:0007669"/>
    <property type="project" value="UniProtKB-EC"/>
</dbReference>
<evidence type="ECO:0000256" key="1">
    <source>
        <dbReference type="ARBA" id="ARBA00005196"/>
    </source>
</evidence>
<keyword evidence="4 8" id="KW-0028">Amino-acid biosynthesis</keyword>
<evidence type="ECO:0000256" key="8">
    <source>
        <dbReference type="HAMAP-Rule" id="MF_00197"/>
    </source>
</evidence>
<dbReference type="Pfam" id="PF01678">
    <property type="entry name" value="DAP_epimerase"/>
    <property type="match status" value="2"/>
</dbReference>
<feature type="binding site" evidence="8">
    <location>
        <position position="209"/>
    </location>
    <ligand>
        <name>substrate</name>
    </ligand>
</feature>
<sequence>MTSGTLRVTKGHGTQNDFVLLDDREGALDLTDALVRDLADRRAGVGGDGVIRVVASESLPEGAAALRDEPSAEWFMDYRNSDGSIAEMCGNGVRVFAAYLEHLGLWGGSGELALGTRAGVRRVRRVEGPDGAAWYAVTMGRWTLPGGPDALAAGYDAEVQVSGLDVVRPALSVDVGNPHTVLALRDDELDGADLSREPLVVPVPPHGTNVELVVPLGEQEVDGRVVGRVRMRVHERGVGETRSCGTGAVAAAMAVRAWAGAGAPDVWLVDVPGGTVRVTALPDGEAELAGPAVLVAEAQVDLDALGVR</sequence>
<feature type="active site" description="Proton donor" evidence="8">
    <location>
        <position position="89"/>
    </location>
</feature>
<proteinExistence type="inferred from homology"/>
<evidence type="ECO:0000256" key="6">
    <source>
        <dbReference type="ARBA" id="ARBA00023235"/>
    </source>
</evidence>
<evidence type="ECO:0000313" key="10">
    <source>
        <dbReference type="EMBL" id="MDM7832056.1"/>
    </source>
</evidence>
<dbReference type="PANTHER" id="PTHR31689:SF0">
    <property type="entry name" value="DIAMINOPIMELATE EPIMERASE"/>
    <property type="match status" value="1"/>
</dbReference>
<feature type="site" description="Could be important to modulate the pK values of the two catalytic cysteine residues" evidence="8">
    <location>
        <position position="179"/>
    </location>
</feature>
<reference evidence="10 11" key="1">
    <citation type="submission" date="2023-06" db="EMBL/GenBank/DDBJ databases">
        <title>Cellulomonas sp. MW9 Whole genome sequence.</title>
        <authorList>
            <person name="Park S."/>
        </authorList>
    </citation>
    <scope>NUCLEOTIDE SEQUENCE [LARGE SCALE GENOMIC DNA]</scope>
    <source>
        <strain evidence="10 11">MW9</strain>
    </source>
</reference>
<evidence type="ECO:0000256" key="3">
    <source>
        <dbReference type="ARBA" id="ARBA00013080"/>
    </source>
</evidence>
<dbReference type="PANTHER" id="PTHR31689">
    <property type="entry name" value="DIAMINOPIMELATE EPIMERASE, CHLOROPLASTIC"/>
    <property type="match status" value="1"/>
</dbReference>
<evidence type="ECO:0000256" key="9">
    <source>
        <dbReference type="PROSITE-ProRule" id="PRU10125"/>
    </source>
</evidence>
<dbReference type="EMBL" id="JAUCGR010000003">
    <property type="protein sequence ID" value="MDM7832056.1"/>
    <property type="molecule type" value="Genomic_DNA"/>
</dbReference>
<evidence type="ECO:0000313" key="11">
    <source>
        <dbReference type="Proteomes" id="UP001321453"/>
    </source>
</evidence>
<comment type="subcellular location">
    <subcellularLocation>
        <location evidence="8">Cytoplasm</location>
    </subcellularLocation>
</comment>
<dbReference type="RefSeq" id="WP_289447507.1">
    <property type="nucleotide sequence ID" value="NZ_JAUCGR010000003.1"/>
</dbReference>
<comment type="pathway">
    <text evidence="1 8">Amino-acid biosynthesis; L-lysine biosynthesis via DAP pathway; DL-2,6-diaminopimelate from LL-2,6-diaminopimelate: step 1/1.</text>
</comment>
<feature type="binding site" evidence="8">
    <location>
        <begin position="245"/>
        <end position="246"/>
    </location>
    <ligand>
        <name>substrate</name>
    </ligand>
</feature>
<protein>
    <recommendedName>
        <fullName evidence="3 8">Diaminopimelate epimerase</fullName>
        <shortName evidence="8">DAP epimerase</shortName>
        <ecNumber evidence="3 8">5.1.1.7</ecNumber>
    </recommendedName>
    <alternativeName>
        <fullName evidence="8">PLP-independent amino acid racemase</fullName>
    </alternativeName>
</protein>
<organism evidence="10 11">
    <name type="scientific">Cellulomonas edaphi</name>
    <dbReference type="NCBI Taxonomy" id="3053468"/>
    <lineage>
        <taxon>Bacteria</taxon>
        <taxon>Bacillati</taxon>
        <taxon>Actinomycetota</taxon>
        <taxon>Actinomycetes</taxon>
        <taxon>Micrococcales</taxon>
        <taxon>Cellulomonadaceae</taxon>
        <taxon>Cellulomonas</taxon>
    </lineage>
</organism>
<dbReference type="SUPFAM" id="SSF54506">
    <property type="entry name" value="Diaminopimelate epimerase-like"/>
    <property type="match status" value="2"/>
</dbReference>
<comment type="subunit">
    <text evidence="8">Homodimer.</text>
</comment>
<dbReference type="PROSITE" id="PS01326">
    <property type="entry name" value="DAP_EPIMERASE"/>
    <property type="match status" value="1"/>
</dbReference>
<comment type="caution">
    <text evidence="8">Lacks conserved residue(s) required for the propagation of feature annotation.</text>
</comment>
<gene>
    <name evidence="8 10" type="primary">dapF</name>
    <name evidence="10" type="ORF">QRT05_11985</name>
</gene>
<comment type="function">
    <text evidence="8">Catalyzes the stereoinversion of LL-2,6-diaminopimelate (L,L-DAP) to meso-diaminopimelate (meso-DAP), a precursor of L-lysine and an essential component of the bacterial peptidoglycan.</text>
</comment>
<feature type="binding site" evidence="8">
    <location>
        <position position="16"/>
    </location>
    <ligand>
        <name>substrate</name>
    </ligand>
</feature>
<comment type="caution">
    <text evidence="10">The sequence shown here is derived from an EMBL/GenBank/DDBJ whole genome shotgun (WGS) entry which is preliminary data.</text>
</comment>
<feature type="binding site" evidence="8">
    <location>
        <begin position="235"/>
        <end position="236"/>
    </location>
    <ligand>
        <name>substrate</name>
    </ligand>
</feature>
<dbReference type="HAMAP" id="MF_00197">
    <property type="entry name" value="DAP_epimerase"/>
    <property type="match status" value="1"/>
</dbReference>
<keyword evidence="8" id="KW-0963">Cytoplasm</keyword>
<feature type="binding site" evidence="8">
    <location>
        <begin position="90"/>
        <end position="91"/>
    </location>
    <ligand>
        <name>substrate</name>
    </ligand>
</feature>
<keyword evidence="11" id="KW-1185">Reference proteome</keyword>
<evidence type="ECO:0000256" key="5">
    <source>
        <dbReference type="ARBA" id="ARBA00023154"/>
    </source>
</evidence>
<dbReference type="Gene3D" id="3.10.310.10">
    <property type="entry name" value="Diaminopimelate Epimerase, Chain A, domain 1"/>
    <property type="match status" value="2"/>
</dbReference>
<keyword evidence="5 8" id="KW-0457">Lysine biosynthesis</keyword>
<comment type="similarity">
    <text evidence="2 8">Belongs to the diaminopimelate epimerase family.</text>
</comment>
<dbReference type="NCBIfam" id="TIGR00652">
    <property type="entry name" value="DapF"/>
    <property type="match status" value="1"/>
</dbReference>
<accession>A0ABT7S8Z3</accession>
<dbReference type="Proteomes" id="UP001321453">
    <property type="component" value="Unassembled WGS sequence"/>
</dbReference>
<evidence type="ECO:0000256" key="4">
    <source>
        <dbReference type="ARBA" id="ARBA00022605"/>
    </source>
</evidence>
<comment type="catalytic activity">
    <reaction evidence="7 8">
        <text>(2S,6S)-2,6-diaminopimelate = meso-2,6-diaminopimelate</text>
        <dbReference type="Rhea" id="RHEA:15393"/>
        <dbReference type="ChEBI" id="CHEBI:57609"/>
        <dbReference type="ChEBI" id="CHEBI:57791"/>
        <dbReference type="EC" id="5.1.1.7"/>
    </reaction>
</comment>
<feature type="active site" description="Proton acceptor" evidence="8">
    <location>
        <position position="244"/>
    </location>
</feature>
<dbReference type="EC" id="5.1.1.7" evidence="3 8"/>
<evidence type="ECO:0000256" key="7">
    <source>
        <dbReference type="ARBA" id="ARBA00051712"/>
    </source>
</evidence>
<dbReference type="InterPro" id="IPR001653">
    <property type="entry name" value="DAP_epimerase_DapF"/>
</dbReference>
<feature type="binding site" evidence="8">
    <location>
        <position position="177"/>
    </location>
    <ligand>
        <name>substrate</name>
    </ligand>
</feature>
<dbReference type="InterPro" id="IPR018510">
    <property type="entry name" value="DAP_epimerase_AS"/>
</dbReference>
<feature type="binding site" evidence="8">
    <location>
        <position position="80"/>
    </location>
    <ligand>
        <name>substrate</name>
    </ligand>
</feature>
<evidence type="ECO:0000256" key="2">
    <source>
        <dbReference type="ARBA" id="ARBA00010219"/>
    </source>
</evidence>
<feature type="site" description="Could be important to modulate the pK values of the two catalytic cysteine residues" evidence="8">
    <location>
        <position position="235"/>
    </location>
</feature>